<keyword evidence="3" id="KW-0472">Membrane</keyword>
<evidence type="ECO:0000256" key="3">
    <source>
        <dbReference type="SAM" id="Phobius"/>
    </source>
</evidence>
<dbReference type="EMBL" id="VTPC01008842">
    <property type="protein sequence ID" value="KAF2892256.1"/>
    <property type="molecule type" value="Genomic_DNA"/>
</dbReference>
<organism evidence="4 5">
    <name type="scientific">Ignelater luminosus</name>
    <name type="common">Cucubano</name>
    <name type="synonym">Pyrophorus luminosus</name>
    <dbReference type="NCBI Taxonomy" id="2038154"/>
    <lineage>
        <taxon>Eukaryota</taxon>
        <taxon>Metazoa</taxon>
        <taxon>Ecdysozoa</taxon>
        <taxon>Arthropoda</taxon>
        <taxon>Hexapoda</taxon>
        <taxon>Insecta</taxon>
        <taxon>Pterygota</taxon>
        <taxon>Neoptera</taxon>
        <taxon>Endopterygota</taxon>
        <taxon>Coleoptera</taxon>
        <taxon>Polyphaga</taxon>
        <taxon>Elateriformia</taxon>
        <taxon>Elateroidea</taxon>
        <taxon>Elateridae</taxon>
        <taxon>Agrypninae</taxon>
        <taxon>Pyrophorini</taxon>
        <taxon>Ignelater</taxon>
    </lineage>
</organism>
<feature type="compositionally biased region" description="Polar residues" evidence="2">
    <location>
        <begin position="317"/>
        <end position="329"/>
    </location>
</feature>
<proteinExistence type="predicted"/>
<keyword evidence="3" id="KW-1133">Transmembrane helix</keyword>
<comment type="caution">
    <text evidence="4">The sequence shown here is derived from an EMBL/GenBank/DDBJ whole genome shotgun (WGS) entry which is preliminary data.</text>
</comment>
<dbReference type="OrthoDB" id="6769156at2759"/>
<name>A0A8K0CVU8_IGNLU</name>
<dbReference type="AlphaFoldDB" id="A0A8K0CVU8"/>
<evidence type="ECO:0000313" key="4">
    <source>
        <dbReference type="EMBL" id="KAF2892256.1"/>
    </source>
</evidence>
<accession>A0A8K0CVU8</accession>
<feature type="coiled-coil region" evidence="1">
    <location>
        <begin position="238"/>
        <end position="272"/>
    </location>
</feature>
<keyword evidence="1" id="KW-0175">Coiled coil</keyword>
<keyword evidence="5" id="KW-1185">Reference proteome</keyword>
<feature type="transmembrane region" description="Helical" evidence="3">
    <location>
        <begin position="142"/>
        <end position="160"/>
    </location>
</feature>
<protein>
    <submittedName>
        <fullName evidence="4">Uncharacterized protein</fullName>
    </submittedName>
</protein>
<feature type="non-terminal residue" evidence="4">
    <location>
        <position position="1"/>
    </location>
</feature>
<keyword evidence="3" id="KW-0812">Transmembrane</keyword>
<dbReference type="Proteomes" id="UP000801492">
    <property type="component" value="Unassembled WGS sequence"/>
</dbReference>
<feature type="region of interest" description="Disordered" evidence="2">
    <location>
        <begin position="317"/>
        <end position="357"/>
    </location>
</feature>
<sequence length="357" mass="39935">MDVIRGCDQVGRWNQQRKFQDASAIHIINQSALCKATVKIRDHGHNSVKVGLLYNGQTLIRRVFFTVHNQIHLVLCELLSASAIHFPKSLHLSVGVENFELTCDDLRLAPILVAVVTVRALYAGTLVTCWTTAPSHQKRRSSSALLAAVCLLLATLTIAARCYASKNATHPLAQLSFQPRILSSITTTINSKENKFQTHSSKIVLSRYFRLPYKDTQSDTRVILRDSKNLLSSRNFKINSLTNFLNAENRKKRELQNNQEKVLKNYQRYDDKSITDQNSALYNVERVHPNSDYSNIKNHSDIVTSVNASVGAWNSSVNAPQVSGQSLKPSDNEEDRVSGGTDIERPMPPALDHSNNS</sequence>
<evidence type="ECO:0000256" key="2">
    <source>
        <dbReference type="SAM" id="MobiDB-lite"/>
    </source>
</evidence>
<reference evidence="4" key="1">
    <citation type="submission" date="2019-08" db="EMBL/GenBank/DDBJ databases">
        <title>The genome of the North American firefly Photinus pyralis.</title>
        <authorList>
            <consortium name="Photinus pyralis genome working group"/>
            <person name="Fallon T.R."/>
            <person name="Sander Lower S.E."/>
            <person name="Weng J.-K."/>
        </authorList>
    </citation>
    <scope>NUCLEOTIDE SEQUENCE</scope>
    <source>
        <strain evidence="4">TRF0915ILg1</strain>
        <tissue evidence="4">Whole body</tissue>
    </source>
</reference>
<gene>
    <name evidence="4" type="ORF">ILUMI_13918</name>
</gene>
<feature type="transmembrane region" description="Helical" evidence="3">
    <location>
        <begin position="108"/>
        <end position="130"/>
    </location>
</feature>
<evidence type="ECO:0000313" key="5">
    <source>
        <dbReference type="Proteomes" id="UP000801492"/>
    </source>
</evidence>
<evidence type="ECO:0000256" key="1">
    <source>
        <dbReference type="SAM" id="Coils"/>
    </source>
</evidence>